<keyword evidence="2" id="KW-1185">Reference proteome</keyword>
<proteinExistence type="predicted"/>
<name>A0A4Y8DE37_9HELO</name>
<evidence type="ECO:0000313" key="1">
    <source>
        <dbReference type="EMBL" id="TEY79484.1"/>
    </source>
</evidence>
<organism evidence="1 2">
    <name type="scientific">Botryotinia calthae</name>
    <dbReference type="NCBI Taxonomy" id="38488"/>
    <lineage>
        <taxon>Eukaryota</taxon>
        <taxon>Fungi</taxon>
        <taxon>Dikarya</taxon>
        <taxon>Ascomycota</taxon>
        <taxon>Pezizomycotina</taxon>
        <taxon>Leotiomycetes</taxon>
        <taxon>Helotiales</taxon>
        <taxon>Sclerotiniaceae</taxon>
        <taxon>Botryotinia</taxon>
    </lineage>
</organism>
<comment type="caution">
    <text evidence="1">The sequence shown here is derived from an EMBL/GenBank/DDBJ whole genome shotgun (WGS) entry which is preliminary data.</text>
</comment>
<dbReference type="EMBL" id="PHWZ01000044">
    <property type="protein sequence ID" value="TEY79484.1"/>
    <property type="molecule type" value="Genomic_DNA"/>
</dbReference>
<gene>
    <name evidence="1" type="ORF">BOTCAL_0044g00170</name>
</gene>
<dbReference type="AlphaFoldDB" id="A0A4Y8DE37"/>
<sequence length="125" mass="13894">MSLLIPLSAVSPPSFDNIRAKLPARQDEGTGPTVSFITQKMTISQLSLKHMPSWTEASKTTGRCTGETERKLVQNGTGKPQGHMTTHNLQPLVLKGQWQQRASPRPKAIEYAWDWCGVFLSMNTE</sequence>
<accession>A0A4Y8DE37</accession>
<reference evidence="1 2" key="1">
    <citation type="submission" date="2017-11" db="EMBL/GenBank/DDBJ databases">
        <title>Comparative genomics of Botrytis spp.</title>
        <authorList>
            <person name="Valero-Jimenez C.A."/>
            <person name="Tapia P."/>
            <person name="Veloso J."/>
            <person name="Silva-Moreno E."/>
            <person name="Staats M."/>
            <person name="Valdes J.H."/>
            <person name="Van Kan J.A.L."/>
        </authorList>
    </citation>
    <scope>NUCLEOTIDE SEQUENCE [LARGE SCALE GENOMIC DNA]</scope>
    <source>
        <strain evidence="1 2">MUCL2830</strain>
    </source>
</reference>
<dbReference type="Proteomes" id="UP000297299">
    <property type="component" value="Unassembled WGS sequence"/>
</dbReference>
<evidence type="ECO:0000313" key="2">
    <source>
        <dbReference type="Proteomes" id="UP000297299"/>
    </source>
</evidence>
<protein>
    <submittedName>
        <fullName evidence="1">Uncharacterized protein</fullName>
    </submittedName>
</protein>